<evidence type="ECO:0000259" key="4">
    <source>
        <dbReference type="Pfam" id="PF20147"/>
    </source>
</evidence>
<dbReference type="AlphaFoldDB" id="A0A1L1UMG5"/>
<dbReference type="InterPro" id="IPR027417">
    <property type="entry name" value="P-loop_NTPase"/>
</dbReference>
<dbReference type="VEuPathDB" id="FungiDB:DVH05_016897"/>
<feature type="domain" description="Crinkler effector protein N-terminal" evidence="4">
    <location>
        <begin position="2"/>
        <end position="117"/>
    </location>
</feature>
<organism evidence="5">
    <name type="scientific">Phytophthora capsici</name>
    <dbReference type="NCBI Taxonomy" id="4784"/>
    <lineage>
        <taxon>Eukaryota</taxon>
        <taxon>Sar</taxon>
        <taxon>Stramenopiles</taxon>
        <taxon>Oomycota</taxon>
        <taxon>Peronosporomycetes</taxon>
        <taxon>Peronosporales</taxon>
        <taxon>Peronosporaceae</taxon>
        <taxon>Phytophthora</taxon>
    </lineage>
</organism>
<sequence>MVKLFCTIIGDGSAFVVTIDEGQTVGDLKKKIKDENEDDPTLDIVAAKNLQLFLAKTEENSWLTYDQDLVNKLQQNRVDTSKLQELWPTWKLNREKDPPLFGPNVCLGEEVVHVLVVVPAVLPNVLLIGVNEGYTTTISSYMEIAERLKENEEVRSLSNYLASVVAKVKDDDEAPPFSVLENSSGTGKTQMAFNLKARGECDVFYIVCGDPGDREQPVYNAYATRTGTFQECVNQDLEAMQKRTLQEHVPLGSIGQIRSMQTLSLYGFIVAALQGKDRFYGPKERSHVFDELRRRQESRMKPFVFFLDEFPRTGKNLADNAQQKLENSLRMMRNVFRSFGLAVVLSSTNGTA</sequence>
<dbReference type="SUPFAM" id="SSF52540">
    <property type="entry name" value="P-loop containing nucleoside triphosphate hydrolases"/>
    <property type="match status" value="1"/>
</dbReference>
<evidence type="ECO:0000256" key="3">
    <source>
        <dbReference type="ARBA" id="ARBA00022525"/>
    </source>
</evidence>
<comment type="subcellular location">
    <subcellularLocation>
        <location evidence="1">Host cell</location>
    </subcellularLocation>
    <subcellularLocation>
        <location evidence="2">Secreted</location>
    </subcellularLocation>
</comment>
<evidence type="ECO:0000313" key="5">
    <source>
        <dbReference type="EMBL" id="AFB18276.1"/>
    </source>
</evidence>
<dbReference type="GO" id="GO:0005576">
    <property type="term" value="C:extracellular region"/>
    <property type="evidence" value="ECO:0007669"/>
    <property type="project" value="UniProtKB-SubCell"/>
</dbReference>
<dbReference type="InterPro" id="IPR045379">
    <property type="entry name" value="Crinkler_N"/>
</dbReference>
<proteinExistence type="predicted"/>
<dbReference type="GO" id="GO:0043657">
    <property type="term" value="C:host cell"/>
    <property type="evidence" value="ECO:0007669"/>
    <property type="project" value="UniProtKB-SubCell"/>
</dbReference>
<dbReference type="EMBL" id="JF439074">
    <property type="protein sequence ID" value="AFB18276.1"/>
    <property type="molecule type" value="Genomic_DNA"/>
</dbReference>
<evidence type="ECO:0000256" key="1">
    <source>
        <dbReference type="ARBA" id="ARBA00004340"/>
    </source>
</evidence>
<accession>A0A1L1UMG5</accession>
<reference evidence="5" key="1">
    <citation type="submission" date="2011-02" db="EMBL/GenBank/DDBJ databases">
        <title>Functional characterization of crinkler gene pccrn1 and pccrn2 in Phytophthora capsici.</title>
        <authorList>
            <person name="Wang H.-M."/>
            <person name="Zhang X.-G."/>
        </authorList>
    </citation>
    <scope>NUCLEOTIDE SEQUENCE</scope>
</reference>
<evidence type="ECO:0000256" key="2">
    <source>
        <dbReference type="ARBA" id="ARBA00004613"/>
    </source>
</evidence>
<protein>
    <submittedName>
        <fullName evidence="5">Crinkling and necrosis inducing protein 2</fullName>
    </submittedName>
</protein>
<keyword evidence="3" id="KW-0964">Secreted</keyword>
<dbReference type="Pfam" id="PF20147">
    <property type="entry name" value="Crinkler"/>
    <property type="match status" value="1"/>
</dbReference>
<name>A0A1L1UMG5_PHYCP</name>